<dbReference type="AlphaFoldDB" id="A0A8H7NMC0"/>
<organism evidence="1 2">
    <name type="scientific">Bionectria ochroleuca</name>
    <name type="common">Gliocladium roseum</name>
    <dbReference type="NCBI Taxonomy" id="29856"/>
    <lineage>
        <taxon>Eukaryota</taxon>
        <taxon>Fungi</taxon>
        <taxon>Dikarya</taxon>
        <taxon>Ascomycota</taxon>
        <taxon>Pezizomycotina</taxon>
        <taxon>Sordariomycetes</taxon>
        <taxon>Hypocreomycetidae</taxon>
        <taxon>Hypocreales</taxon>
        <taxon>Bionectriaceae</taxon>
        <taxon>Clonostachys</taxon>
    </lineage>
</organism>
<comment type="caution">
    <text evidence="1">The sequence shown here is derived from an EMBL/GenBank/DDBJ whole genome shotgun (WGS) entry which is preliminary data.</text>
</comment>
<name>A0A8H7NMC0_BIOOC</name>
<protein>
    <submittedName>
        <fullName evidence="1">Uncharacterized protein</fullName>
    </submittedName>
</protein>
<evidence type="ECO:0000313" key="1">
    <source>
        <dbReference type="EMBL" id="KAF9758373.1"/>
    </source>
</evidence>
<proteinExistence type="predicted"/>
<reference evidence="1" key="1">
    <citation type="submission" date="2020-10" db="EMBL/GenBank/DDBJ databases">
        <title>High-Quality Genome Resource of Clonostachys rosea strain S41 by Oxford Nanopore Long-Read Sequencing.</title>
        <authorList>
            <person name="Wang H."/>
        </authorList>
    </citation>
    <scope>NUCLEOTIDE SEQUENCE</scope>
    <source>
        <strain evidence="1">S41</strain>
    </source>
</reference>
<evidence type="ECO:0000313" key="2">
    <source>
        <dbReference type="Proteomes" id="UP000616885"/>
    </source>
</evidence>
<accession>A0A8H7NMC0</accession>
<gene>
    <name evidence="1" type="ORF">IM811_000067</name>
</gene>
<dbReference type="Proteomes" id="UP000616885">
    <property type="component" value="Unassembled WGS sequence"/>
</dbReference>
<dbReference type="EMBL" id="JADCTT010000001">
    <property type="protein sequence ID" value="KAF9758373.1"/>
    <property type="molecule type" value="Genomic_DNA"/>
</dbReference>
<sequence length="292" mass="32698">MGKGKEPSADKSSRGNTHREIKLSFGLSDANKNNEVWVEGCEGLKVTVEAASSDGATSFLLSRRRDTGSTLIFCSFMNLSRPDSLTTCFKAILDGETVLEEGGKMAIAKEWRLAISELWEKYETCANDPSIFIKLSVKQGRLLSEVEHRPAFWSAYVCDFPTLVDVTGKKPKFPVSVVDYDDVVVYAQHDKRQVKLVYLFSRSEVGELYLFHGFHFMDFLGEVGGFPSARGWKRTLKAQAAEQVTFVLAKAPELRGSRVVCAYLEPWGECVDGYRQRVALGGKAWTDYLIDY</sequence>